<dbReference type="eggNOG" id="COG1729">
    <property type="taxonomic scope" value="Bacteria"/>
</dbReference>
<feature type="transmembrane region" description="Helical" evidence="1">
    <location>
        <begin position="221"/>
        <end position="245"/>
    </location>
</feature>
<dbReference type="KEGG" id="ial:IALB_2275"/>
<dbReference type="HOGENOM" id="CLU_1014917_0_0_10"/>
<dbReference type="EMBL" id="CP003418">
    <property type="protein sequence ID" value="AFH49978.1"/>
    <property type="molecule type" value="Genomic_DNA"/>
</dbReference>
<dbReference type="AlphaFoldDB" id="I0ALX1"/>
<dbReference type="STRING" id="945713.IALB_2275"/>
<proteinExistence type="predicted"/>
<name>I0ALX1_IGNAJ</name>
<dbReference type="RefSeq" id="WP_014561127.1">
    <property type="nucleotide sequence ID" value="NC_017464.1"/>
</dbReference>
<evidence type="ECO:0000313" key="3">
    <source>
        <dbReference type="Proteomes" id="UP000007394"/>
    </source>
</evidence>
<organism evidence="2 3">
    <name type="scientific">Ignavibacterium album (strain DSM 19864 / JCM 16511 / NBRC 101810 / Mat9-16)</name>
    <dbReference type="NCBI Taxonomy" id="945713"/>
    <lineage>
        <taxon>Bacteria</taxon>
        <taxon>Pseudomonadati</taxon>
        <taxon>Ignavibacteriota</taxon>
        <taxon>Ignavibacteria</taxon>
        <taxon>Ignavibacteriales</taxon>
        <taxon>Ignavibacteriaceae</taxon>
        <taxon>Ignavibacterium</taxon>
    </lineage>
</organism>
<gene>
    <name evidence="2" type="ordered locus">IALB_2275</name>
</gene>
<accession>I0ALX1</accession>
<dbReference type="OrthoDB" id="947679at2"/>
<reference evidence="2" key="1">
    <citation type="journal article" date="2012" name="Front. Microbiol.">
        <title>Complete genome of Ignavibacterium album, a metabolically versatile, flagellated, facultative anaerobe from the phylum Chlorobi.</title>
        <authorList>
            <person name="Liu Z."/>
            <person name="Frigaard N.-U."/>
            <person name="Vogl K."/>
            <person name="Iino T."/>
            <person name="Ohkuma M."/>
            <person name="Overmann J."/>
            <person name="Bryant D.A."/>
        </authorList>
    </citation>
    <scope>NUCLEOTIDE SEQUENCE [LARGE SCALE GENOMIC DNA]</scope>
    <source>
        <strain evidence="2">JCM 16511</strain>
    </source>
</reference>
<evidence type="ECO:0000313" key="2">
    <source>
        <dbReference type="EMBL" id="AFH49978.1"/>
    </source>
</evidence>
<keyword evidence="1" id="KW-1133">Transmembrane helix</keyword>
<sequence length="275" mass="31812">MNKILLVLFFSLSIAAQTNPFKSDFNRKNFADYLFCEQDYLRAAEEYSALGDSFLTDTILYKIAKCYSIIGESANSLNYFFRIAYSSFFYDNAKREIGRIYYLNADDTSLDKLIDKEENSFNELLKLKIALKLSKNQTDELKDELLDYDDDFVTLRKFYLQRKNPDYKSEFLAGLLSTIVPGSGKIYTEEYGDGISAFILTGLFAYLAYDNIKNNHNFRGYLFTGIAGGFYLGNIYGSIASAQIFNAKVDFNFVKELSDFLIKRNYFVREYDFCK</sequence>
<protein>
    <submittedName>
        <fullName evidence="2">Uncharacterized protein</fullName>
    </submittedName>
</protein>
<feature type="transmembrane region" description="Helical" evidence="1">
    <location>
        <begin position="191"/>
        <end position="209"/>
    </location>
</feature>
<keyword evidence="1" id="KW-0472">Membrane</keyword>
<keyword evidence="3" id="KW-1185">Reference proteome</keyword>
<keyword evidence="1" id="KW-0812">Transmembrane</keyword>
<evidence type="ECO:0000256" key="1">
    <source>
        <dbReference type="SAM" id="Phobius"/>
    </source>
</evidence>
<dbReference type="Proteomes" id="UP000007394">
    <property type="component" value="Chromosome"/>
</dbReference>